<feature type="chain" id="PRO_5003782516" description="Heat-labile enterotoxin IIA, A chain" evidence="2">
    <location>
        <begin position="18"/>
        <end position="481"/>
    </location>
</feature>
<dbReference type="InParanoid" id="J4WGQ5"/>
<dbReference type="Proteomes" id="UP000002762">
    <property type="component" value="Unassembled WGS sequence"/>
</dbReference>
<evidence type="ECO:0000256" key="1">
    <source>
        <dbReference type="SAM" id="MobiDB-lite"/>
    </source>
</evidence>
<feature type="region of interest" description="Disordered" evidence="1">
    <location>
        <begin position="69"/>
        <end position="109"/>
    </location>
</feature>
<proteinExistence type="predicted"/>
<sequence>MKVALLAWLALAGTTVASPTAAAALQARYPPQAGSAQARELYELVKRGLQSWGLAGAVYAPSGHISGPSAKFPGGLPELNRPHPPKQDGVPGTPGHPLGPHKKQGRIYQRHRSCARVKRSSTRCPAGTTAVRRASRYPRLRLNGQGGVMVAFSTLSPHAHGVLAAVKKWDNPIGAAVAWFDNSMTSLQESIGGKHVPEIDGNELKLWLICLFRGSNPKNPDVIDNLCQRRRDAPLEEKKQQQAIDGLNQVAELCEKVEEEEESRPRDEGLKTEILALCDKYSETMEGLVDANAGLVLLGEWARARTLNNENVDIADTAVVEDFIKKGAFGPEMAANETDVQDIAGLYMEHMSDYAIVEIEDDGAEVLIDHSQPPAWLELLQMGAGFVPEDREAINEALRLLEGTPHHRHLDKEAGDGFFERVQTCWDHAGLLMFQPRRWDIVAAAMTYLEGKVRDTNSDLACAPCLVPAGFWVLRCGSAVP</sequence>
<dbReference type="RefSeq" id="XP_008595439.1">
    <property type="nucleotide sequence ID" value="XM_008597217.1"/>
</dbReference>
<keyword evidence="2" id="KW-0732">Signal</keyword>
<feature type="signal peptide" evidence="2">
    <location>
        <begin position="1"/>
        <end position="17"/>
    </location>
</feature>
<dbReference type="HOGENOM" id="CLU_572354_0_0_1"/>
<protein>
    <recommendedName>
        <fullName evidence="5">Heat-labile enterotoxin IIA, A chain</fullName>
    </recommendedName>
</protein>
<gene>
    <name evidence="3" type="ORF">BBA_02120</name>
</gene>
<keyword evidence="4" id="KW-1185">Reference proteome</keyword>
<evidence type="ECO:0000313" key="4">
    <source>
        <dbReference type="Proteomes" id="UP000002762"/>
    </source>
</evidence>
<evidence type="ECO:0008006" key="5">
    <source>
        <dbReference type="Google" id="ProtNLM"/>
    </source>
</evidence>
<dbReference type="AlphaFoldDB" id="J4WGQ5"/>
<name>J4WGQ5_BEAB2</name>
<accession>J4WGQ5</accession>
<dbReference type="GeneID" id="19885132"/>
<feature type="compositionally biased region" description="Basic residues" evidence="1">
    <location>
        <begin position="99"/>
        <end position="109"/>
    </location>
</feature>
<dbReference type="EMBL" id="JH725153">
    <property type="protein sequence ID" value="EJP69085.1"/>
    <property type="molecule type" value="Genomic_DNA"/>
</dbReference>
<organism evidence="3 4">
    <name type="scientific">Beauveria bassiana (strain ARSEF 2860)</name>
    <name type="common">White muscardine disease fungus</name>
    <name type="synonym">Tritirachium shiotae</name>
    <dbReference type="NCBI Taxonomy" id="655819"/>
    <lineage>
        <taxon>Eukaryota</taxon>
        <taxon>Fungi</taxon>
        <taxon>Dikarya</taxon>
        <taxon>Ascomycota</taxon>
        <taxon>Pezizomycotina</taxon>
        <taxon>Sordariomycetes</taxon>
        <taxon>Hypocreomycetidae</taxon>
        <taxon>Hypocreales</taxon>
        <taxon>Cordycipitaceae</taxon>
        <taxon>Beauveria</taxon>
    </lineage>
</organism>
<dbReference type="OrthoDB" id="4862906at2759"/>
<reference evidence="3 4" key="1">
    <citation type="journal article" date="2012" name="Sci. Rep.">
        <title>Genomic perspectives on the evolution of fungal entomopathogenicity in Beauveria bassiana.</title>
        <authorList>
            <person name="Xiao G."/>
            <person name="Ying S.H."/>
            <person name="Zheng P."/>
            <person name="Wang Z.L."/>
            <person name="Zhang S."/>
            <person name="Xie X.Q."/>
            <person name="Shang Y."/>
            <person name="St Leger R.J."/>
            <person name="Zhao G.P."/>
            <person name="Wang C."/>
            <person name="Feng M.G."/>
        </authorList>
    </citation>
    <scope>NUCLEOTIDE SEQUENCE [LARGE SCALE GENOMIC DNA]</scope>
    <source>
        <strain evidence="3 4">ARSEF 2860</strain>
    </source>
</reference>
<evidence type="ECO:0000256" key="2">
    <source>
        <dbReference type="SAM" id="SignalP"/>
    </source>
</evidence>
<evidence type="ECO:0000313" key="3">
    <source>
        <dbReference type="EMBL" id="EJP69085.1"/>
    </source>
</evidence>